<dbReference type="InterPro" id="IPR029052">
    <property type="entry name" value="Metallo-depent_PP-like"/>
</dbReference>
<dbReference type="RefSeq" id="WP_080830755.1">
    <property type="nucleotide sequence ID" value="NZ_KY000025.1"/>
</dbReference>
<geneLocation type="plasmid" evidence="3">
    <name>pTi_AR125</name>
</geneLocation>
<dbReference type="SUPFAM" id="SSF56300">
    <property type="entry name" value="Metallo-dependent phosphatases"/>
    <property type="match status" value="1"/>
</dbReference>
<accession>A0A2Z2PEN7</accession>
<evidence type="ECO:0000256" key="1">
    <source>
        <dbReference type="SAM" id="MobiDB-lite"/>
    </source>
</evidence>
<evidence type="ECO:0000313" key="3">
    <source>
        <dbReference type="EMBL" id="ASK40730.1"/>
    </source>
</evidence>
<geneLocation type="plasmid" evidence="4">
    <name>pTi_CFBP5499</name>
</geneLocation>
<proteinExistence type="predicted"/>
<sequence>MRADVLNKENVLETARQIRQHLAASLPARQGRRRAIDDETAEIEIVVDEIDASLASHGENKSPKRRGFQPLGDGEHPPSAFMSRDAILSNVQSALEVVLDNPETGGKPPATEGAREPTDTNEVPARDRRSRRVFDKFSVTDIGWISSLVATGVTKFRSPRDFNPLPAATVALPSKCRVIMVGDWGSGLPRAQSVAREMRKFVEDAKDSGLACHVVHLGDVYYSGWEYEYKQRFLPYWPVLPSEKDRFGSWCLNGNHDMYSGGYGYFDYLLADPRFARQEKSSFFRIATPKWQILGLDTAWDDDGLKDPQAAWVESMNSDGARRTMILSHHQMFSAREPGDVGKVMRQKLSRTLEAGAIDAAIWGHEHRCMVFAPHNNVQYARLIGHGGVPVYADKGEPPPPAVFQTSRTISTNPLEHWALMGFAVFDFDDAEVNVLYVDENGQIDKRETLR</sequence>
<dbReference type="AlphaFoldDB" id="A0A2Z2PEN7"/>
<feature type="compositionally biased region" description="Basic and acidic residues" evidence="1">
    <location>
        <begin position="113"/>
        <end position="127"/>
    </location>
</feature>
<dbReference type="EMBL" id="KY000025">
    <property type="protein sequence ID" value="ASK40730.1"/>
    <property type="molecule type" value="Genomic_DNA"/>
</dbReference>
<keyword evidence="3" id="KW-0614">Plasmid</keyword>
<name>A0A2Z2PEN7_9HYPH</name>
<dbReference type="Gene3D" id="3.60.21.10">
    <property type="match status" value="1"/>
</dbReference>
<feature type="region of interest" description="Disordered" evidence="1">
    <location>
        <begin position="54"/>
        <end position="81"/>
    </location>
</feature>
<evidence type="ECO:0000313" key="4">
    <source>
        <dbReference type="EMBL" id="ASK41493.1"/>
    </source>
</evidence>
<feature type="domain" description="Calcineurin-like phosphoesterase" evidence="2">
    <location>
        <begin position="177"/>
        <end position="369"/>
    </location>
</feature>
<dbReference type="GO" id="GO:0016787">
    <property type="term" value="F:hydrolase activity"/>
    <property type="evidence" value="ECO:0007669"/>
    <property type="project" value="InterPro"/>
</dbReference>
<organism evidence="3">
    <name type="scientific">Agrobacterium genomosp. 6</name>
    <dbReference type="NCBI Taxonomy" id="1183411"/>
    <lineage>
        <taxon>Bacteria</taxon>
        <taxon>Pseudomonadati</taxon>
        <taxon>Pseudomonadota</taxon>
        <taxon>Alphaproteobacteria</taxon>
        <taxon>Hyphomicrobiales</taxon>
        <taxon>Rhizobiaceae</taxon>
        <taxon>Rhizobium/Agrobacterium group</taxon>
        <taxon>Agrobacterium</taxon>
        <taxon>Agrobacterium tumefaciens complex</taxon>
    </lineage>
</organism>
<reference evidence="3" key="1">
    <citation type="submission" date="2016-10" db="EMBL/GenBank/DDBJ databases">
        <title>Agrobacterium Ti plasmids: Classification based on T-DNA and Vir regions organization.</title>
        <authorList>
            <person name="Nabi N."/>
            <person name="Vial L."/>
            <person name="Ben Hafsa A."/>
            <person name="Chapulliot D."/>
            <person name="Berard A."/>
            <person name="Chauveau A."/>
            <person name="Le Paslier M.-C."/>
            <person name="Harzallah Skhiri F."/>
            <person name="Brunel D."/>
            <person name="Nesme X."/>
            <person name="Chaouachi M."/>
        </authorList>
    </citation>
    <scope>NUCLEOTIDE SEQUENCE</scope>
    <source>
        <strain evidence="3">AR125</strain>
        <strain evidence="4">CFBP5499</strain>
        <plasmid evidence="3">pTi_AR125</plasmid>
        <plasmid evidence="4">pTi_CFBP5499</plasmid>
    </source>
</reference>
<dbReference type="EMBL" id="KY000029">
    <property type="protein sequence ID" value="ASK41493.1"/>
    <property type="molecule type" value="Genomic_DNA"/>
</dbReference>
<dbReference type="InterPro" id="IPR004843">
    <property type="entry name" value="Calcineurin-like_PHP"/>
</dbReference>
<protein>
    <recommendedName>
        <fullName evidence="2">Calcineurin-like phosphoesterase domain-containing protein</fullName>
    </recommendedName>
</protein>
<dbReference type="Pfam" id="PF00149">
    <property type="entry name" value="Metallophos"/>
    <property type="match status" value="1"/>
</dbReference>
<feature type="region of interest" description="Disordered" evidence="1">
    <location>
        <begin position="100"/>
        <end position="127"/>
    </location>
</feature>
<evidence type="ECO:0000259" key="2">
    <source>
        <dbReference type="Pfam" id="PF00149"/>
    </source>
</evidence>